<keyword evidence="1" id="KW-0472">Membrane</keyword>
<organism evidence="2">
    <name type="scientific">Oscillatoriales cyanobacterium SpSt-418</name>
    <dbReference type="NCBI Taxonomy" id="2282169"/>
    <lineage>
        <taxon>Bacteria</taxon>
        <taxon>Bacillati</taxon>
        <taxon>Cyanobacteriota</taxon>
        <taxon>Cyanophyceae</taxon>
        <taxon>Oscillatoriophycideae</taxon>
        <taxon>Oscillatoriales</taxon>
    </lineage>
</organism>
<comment type="caution">
    <text evidence="2">The sequence shown here is derived from an EMBL/GenBank/DDBJ whole genome shotgun (WGS) entry which is preliminary data.</text>
</comment>
<name>A0A7C3PU23_9CYAN</name>
<evidence type="ECO:0000256" key="1">
    <source>
        <dbReference type="SAM" id="Phobius"/>
    </source>
</evidence>
<dbReference type="EMBL" id="DSRU01000416">
    <property type="protein sequence ID" value="HFN01518.1"/>
    <property type="molecule type" value="Genomic_DNA"/>
</dbReference>
<proteinExistence type="predicted"/>
<evidence type="ECO:0000313" key="2">
    <source>
        <dbReference type="EMBL" id="HFN01518.1"/>
    </source>
</evidence>
<reference evidence="2" key="1">
    <citation type="journal article" date="2020" name="mSystems">
        <title>Genome- and Community-Level Interaction Insights into Carbon Utilization and Element Cycling Functions of Hydrothermarchaeota in Hydrothermal Sediment.</title>
        <authorList>
            <person name="Zhou Z."/>
            <person name="Liu Y."/>
            <person name="Xu W."/>
            <person name="Pan J."/>
            <person name="Luo Z.H."/>
            <person name="Li M."/>
        </authorList>
    </citation>
    <scope>NUCLEOTIDE SEQUENCE [LARGE SCALE GENOMIC DNA]</scope>
    <source>
        <strain evidence="2">SpSt-418</strain>
    </source>
</reference>
<feature type="transmembrane region" description="Helical" evidence="1">
    <location>
        <begin position="148"/>
        <end position="168"/>
    </location>
</feature>
<sequence>MRITQQTSTLLRLQSRWLTALVGWLMFALPFLVGGLITLIMLAKVTTLQCDRSGANQVQCQLTSQQVFSQRVVPVAEGQLQDVRIETRTRDRDEFHRVVLTLDNQDIALSEAWLSDFVKQQQTVETINAFLKGEQSSLNLNWDDRREALTVGGVMTLIGCLGLFLPLLRVPIYSLRFDKQDDTLTRTRRSLLTTKTTTWALAQVQNAIVTEINDSDGSPYYQANVMLTTGETIPLWQHRAYRRDILERTTETIRQFLNLPDED</sequence>
<gene>
    <name evidence="2" type="ORF">ENR64_27985</name>
</gene>
<accession>A0A7C3PU23</accession>
<dbReference type="AlphaFoldDB" id="A0A7C3PU23"/>
<protein>
    <submittedName>
        <fullName evidence="2">Uncharacterized protein</fullName>
    </submittedName>
</protein>
<feature type="transmembrane region" description="Helical" evidence="1">
    <location>
        <begin position="21"/>
        <end position="43"/>
    </location>
</feature>
<keyword evidence="1" id="KW-1133">Transmembrane helix</keyword>
<keyword evidence="1" id="KW-0812">Transmembrane</keyword>